<proteinExistence type="predicted"/>
<protein>
    <submittedName>
        <fullName evidence="1">Uncharacterized protein</fullName>
    </submittedName>
</protein>
<comment type="caution">
    <text evidence="1">The sequence shown here is derived from an EMBL/GenBank/DDBJ whole genome shotgun (WGS) entry which is preliminary data.</text>
</comment>
<dbReference type="AlphaFoldDB" id="A0AAV8ZSD4"/>
<organism evidence="1 2">
    <name type="scientific">Rhamnusium bicolor</name>
    <dbReference type="NCBI Taxonomy" id="1586634"/>
    <lineage>
        <taxon>Eukaryota</taxon>
        <taxon>Metazoa</taxon>
        <taxon>Ecdysozoa</taxon>
        <taxon>Arthropoda</taxon>
        <taxon>Hexapoda</taxon>
        <taxon>Insecta</taxon>
        <taxon>Pterygota</taxon>
        <taxon>Neoptera</taxon>
        <taxon>Endopterygota</taxon>
        <taxon>Coleoptera</taxon>
        <taxon>Polyphaga</taxon>
        <taxon>Cucujiformia</taxon>
        <taxon>Chrysomeloidea</taxon>
        <taxon>Cerambycidae</taxon>
        <taxon>Lepturinae</taxon>
        <taxon>Rhagiini</taxon>
        <taxon>Rhamnusium</taxon>
    </lineage>
</organism>
<dbReference type="EMBL" id="JANEYF010000349">
    <property type="protein sequence ID" value="KAJ8970465.1"/>
    <property type="molecule type" value="Genomic_DNA"/>
</dbReference>
<sequence length="81" mass="9596">MFGYETEYESNKFKKPNGALEQKMCEDKHYKKVYDRNNKECTNTMTTTINKEECTAKGHFKTFFFNNVPTEFDCLKTPCNN</sequence>
<evidence type="ECO:0000313" key="2">
    <source>
        <dbReference type="Proteomes" id="UP001162156"/>
    </source>
</evidence>
<keyword evidence="2" id="KW-1185">Reference proteome</keyword>
<accession>A0AAV8ZSD4</accession>
<gene>
    <name evidence="1" type="ORF">NQ314_001217</name>
</gene>
<reference evidence="1" key="1">
    <citation type="journal article" date="2023" name="Insect Mol. Biol.">
        <title>Genome sequencing provides insights into the evolution of gene families encoding plant cell wall-degrading enzymes in longhorned beetles.</title>
        <authorList>
            <person name="Shin N.R."/>
            <person name="Okamura Y."/>
            <person name="Kirsch R."/>
            <person name="Pauchet Y."/>
        </authorList>
    </citation>
    <scope>NUCLEOTIDE SEQUENCE</scope>
    <source>
        <strain evidence="1">RBIC_L_NR</strain>
    </source>
</reference>
<name>A0AAV8ZSD4_9CUCU</name>
<evidence type="ECO:0000313" key="1">
    <source>
        <dbReference type="EMBL" id="KAJ8970465.1"/>
    </source>
</evidence>
<dbReference type="Proteomes" id="UP001162156">
    <property type="component" value="Unassembled WGS sequence"/>
</dbReference>